<feature type="region of interest" description="Disordered" evidence="13">
    <location>
        <begin position="28"/>
        <end position="53"/>
    </location>
</feature>
<protein>
    <recommendedName>
        <fullName evidence="4">HECT-type E3 ubiquitin transferase</fullName>
        <ecNumber evidence="4">2.3.2.26</ecNumber>
    </recommendedName>
</protein>
<feature type="region of interest" description="Disordered" evidence="13">
    <location>
        <begin position="2050"/>
        <end position="2078"/>
    </location>
</feature>
<feature type="compositionally biased region" description="Polar residues" evidence="13">
    <location>
        <begin position="1471"/>
        <end position="1485"/>
    </location>
</feature>
<dbReference type="InterPro" id="IPR009060">
    <property type="entry name" value="UBA-like_sf"/>
</dbReference>
<feature type="region of interest" description="Disordered" evidence="13">
    <location>
        <begin position="1645"/>
        <end position="1665"/>
    </location>
</feature>
<feature type="compositionally biased region" description="Low complexity" evidence="13">
    <location>
        <begin position="32"/>
        <end position="41"/>
    </location>
</feature>
<comment type="caution">
    <text evidence="12">Lacks conserved residue(s) required for the propagation of feature annotation.</text>
</comment>
<evidence type="ECO:0000256" key="10">
    <source>
        <dbReference type="ARBA" id="ARBA00023242"/>
    </source>
</evidence>
<feature type="compositionally biased region" description="Low complexity" evidence="13">
    <location>
        <begin position="1895"/>
        <end position="1909"/>
    </location>
</feature>
<dbReference type="GO" id="GO:0000209">
    <property type="term" value="P:protein polyubiquitination"/>
    <property type="evidence" value="ECO:0007669"/>
    <property type="project" value="TreeGrafter"/>
</dbReference>
<dbReference type="GO" id="GO:0008270">
    <property type="term" value="F:zinc ion binding"/>
    <property type="evidence" value="ECO:0007669"/>
    <property type="project" value="InterPro"/>
</dbReference>
<feature type="region of interest" description="Disordered" evidence="13">
    <location>
        <begin position="986"/>
        <end position="1077"/>
    </location>
</feature>
<dbReference type="SUPFAM" id="SSF46934">
    <property type="entry name" value="UBA-like"/>
    <property type="match status" value="1"/>
</dbReference>
<feature type="compositionally biased region" description="Polar residues" evidence="13">
    <location>
        <begin position="2600"/>
        <end position="2620"/>
    </location>
</feature>
<feature type="compositionally biased region" description="Low complexity" evidence="13">
    <location>
        <begin position="2470"/>
        <end position="2483"/>
    </location>
</feature>
<evidence type="ECO:0000256" key="6">
    <source>
        <dbReference type="ARBA" id="ARBA00022679"/>
    </source>
</evidence>
<dbReference type="PROSITE" id="PS50030">
    <property type="entry name" value="UBA"/>
    <property type="match status" value="1"/>
</dbReference>
<dbReference type="InterPro" id="IPR025527">
    <property type="entry name" value="HUWE1/Rev1_UBM"/>
</dbReference>
<feature type="compositionally biased region" description="Basic and acidic residues" evidence="13">
    <location>
        <begin position="795"/>
        <end position="813"/>
    </location>
</feature>
<evidence type="ECO:0000256" key="7">
    <source>
        <dbReference type="ARBA" id="ARBA00022763"/>
    </source>
</evidence>
<feature type="domain" description="HECT" evidence="15">
    <location>
        <begin position="2880"/>
        <end position="2909"/>
    </location>
</feature>
<feature type="region of interest" description="Disordered" evidence="13">
    <location>
        <begin position="2470"/>
        <end position="2494"/>
    </location>
</feature>
<dbReference type="STRING" id="46731.A0A3M6V6P4"/>
<feature type="region of interest" description="Disordered" evidence="13">
    <location>
        <begin position="2138"/>
        <end position="2158"/>
    </location>
</feature>
<organism evidence="17 18">
    <name type="scientific">Pocillopora damicornis</name>
    <name type="common">Cauliflower coral</name>
    <name type="synonym">Millepora damicornis</name>
    <dbReference type="NCBI Taxonomy" id="46731"/>
    <lineage>
        <taxon>Eukaryota</taxon>
        <taxon>Metazoa</taxon>
        <taxon>Cnidaria</taxon>
        <taxon>Anthozoa</taxon>
        <taxon>Hexacorallia</taxon>
        <taxon>Scleractinia</taxon>
        <taxon>Astrocoeniina</taxon>
        <taxon>Pocilloporidae</taxon>
        <taxon>Pocillopora</taxon>
    </lineage>
</organism>
<dbReference type="GO" id="GO:0005634">
    <property type="term" value="C:nucleus"/>
    <property type="evidence" value="ECO:0007669"/>
    <property type="project" value="UniProtKB-SubCell"/>
</dbReference>
<comment type="pathway">
    <text evidence="3">Protein modification; protein ubiquitination.</text>
</comment>
<dbReference type="InterPro" id="IPR015940">
    <property type="entry name" value="UBA"/>
</dbReference>
<dbReference type="SMART" id="SM00119">
    <property type="entry name" value="HECTc"/>
    <property type="match status" value="1"/>
</dbReference>
<feature type="compositionally biased region" description="Acidic residues" evidence="13">
    <location>
        <begin position="1543"/>
        <end position="1554"/>
    </location>
</feature>
<dbReference type="PANTHER" id="PTHR11254:SF67">
    <property type="entry name" value="E3 UBIQUITIN-PROTEIN LIGASE HUWE1"/>
    <property type="match status" value="1"/>
</dbReference>
<feature type="region of interest" description="Disordered" evidence="13">
    <location>
        <begin position="2534"/>
        <end position="2641"/>
    </location>
</feature>
<feature type="region of interest" description="Disordered" evidence="13">
    <location>
        <begin position="1515"/>
        <end position="1606"/>
    </location>
</feature>
<name>A0A3M6V6P4_POCDA</name>
<feature type="compositionally biased region" description="Low complexity" evidence="13">
    <location>
        <begin position="138"/>
        <end position="160"/>
    </location>
</feature>
<dbReference type="SUPFAM" id="SSF117839">
    <property type="entry name" value="WWE domain"/>
    <property type="match status" value="1"/>
</dbReference>
<dbReference type="Pfam" id="PF00627">
    <property type="entry name" value="UBA"/>
    <property type="match status" value="1"/>
</dbReference>
<feature type="region of interest" description="Disordered" evidence="13">
    <location>
        <begin position="1366"/>
        <end position="1497"/>
    </location>
</feature>
<dbReference type="InterPro" id="IPR037197">
    <property type="entry name" value="WWE_dom_sf"/>
</dbReference>
<comment type="caution">
    <text evidence="17">The sequence shown here is derived from an EMBL/GenBank/DDBJ whole genome shotgun (WGS) entry which is preliminary data.</text>
</comment>
<dbReference type="SMART" id="SM00678">
    <property type="entry name" value="WWE"/>
    <property type="match status" value="1"/>
</dbReference>
<sequence length="2909" mass="314830">MAESLLAILYHIIKGEAVIKEKLGPALETSPASSSAAASSATTRQPAEPARPQPEINVRHLQQFIDMGFTHEHARLALMSTGSLEEATDYILTHPPPPPARELGLDYDMLEEDQMMRAIAMSLGQDITNATASAEDQSASGEPAATTAPSTTAAADATSSKPEKTEETKKVKEEDKEKGDNDGAVPLDKTVLDQFTADMLQGCLEVLTGMPGTVYKACDVLSAVAQRNGKEWKERTMMHILKQLTTDIETVLKSCANQGADSKPLEERMSKMSSISESARLSSLLHLLCLLFEERKFRCEAIVETHGIVNPLLELLELCQTNLVQIKLTGSTPTTPMWLTPLLLLLDTHEKMAVTTKRKQLHDKCTTHAWKWFDDRSGRWYNYNVNNNTTIDAAYRNGDSRVRFMAGRRRYLVNFCTMVQVNEDSGNRRPIMLEAVTNPGNGGSGSGRGEVESSSSSSIADGAKGITEAPPTSSHEKGSKKAKKDKQEKSSSDKFKPDKTEEIFMKHLNDDQKALIIRCCTWLIGIPVSPNTLHAVLKLCLRLTQEHKYAVQFVEQGGARALLLLTQDSQVAGFGTLATLLLRHVLEDEENLKNAMEKVVRSSASSSVSSPVTGVSQSSPGAKEINYVLRVLGPAACRNAGLFKEVATNSLRLAITPQLRRTMIEAGDTNLPANYAQIVKAAVVAKPSKPPPVAKQVHCVVYDLLNVLCASDNTTRTMDRGILMARSDSQVLGELGRALGQVGDLIAGVSGQSSQQNLAARQLPAYTRQLTGEDVEVEEMALDSSQNSSQGGLLKVDEKKEENTKEENKDSSKDVQTTSKPLLSKSSILKLLAELYEGPVLAFVLDHLLPAGTSSDGEDTPSCARTLLATIATCHQAPEAQQTLIAEMKASLGRALNVPESTTKHSRLQAIFTLVQTMIENGPHSAAQHAASQQPNNVMKLLLKKGLVNDLARVPHSLDLASPNFVTTVNCLLKPMEKLSGVVNQQSTGATPSVAPKDRVTGGEQQTRSREGTTTESDSRQESSIGQSNGGATEQEAQDTQQSTDTTPGQAAVSEGSLGSDPPPVSATPSANSWGLPEISSRSIIPMASEEELEELQDMVDELLHSDSNEGQTGQGVIGAREGGVIEESSGVDVMEEEGEEDDDDHDEDEDEGGSDMDEDGADMIGDDSFRIYEEDAVYLPFDEGSGRHLEFVSGPHGNRFTGTFMMTMSQDDEPETISSMAQRLSRVHGLRMTPRHHTQQSQSVHSLHPQGVTQPPLPAVIQNLLGPETSDGLQFNTSASHRGRHLVQDEIQVIARSTEDGGPDEIFFENFNEGAPSSVPSALSRWAEEGQILDAQGVHYCVAAVKPEILPVLLKHQAEEIAKGREEEQKKKADAQAKAAAAKKEEEEKKKQGKKESNGESSTAVEEQSTEGEATSASEAQSEVMQVEQQPADTATEVEATPSEPTPTEDASMLIRMYMDETSTEAPAASTDQAMVRTSTPVNESEQHPSSVSPAVVPATPASSVVQDIISAATAEAASVSTGEEAATPAIGSHLGSLTEAESTEQEAAEQEGDSSPMALEEEGMTTAASADLTEPPQAVITTPTSEAEAEAGPAADSEQPGTSGEAAALTIDGIPIPDGVDPSFLEALPEAIRREVLAEQLGLHPPPASQRNTAADENEGSTDLNVSPEFLAALPPDVQEEVLQQQRIEQERRRNQTATPEQAVDPGSFLRNLAPSLRQTVLADIDDSLLPLLPTDLASEAQTLRREIEARHHRLLQERFNFGSGDRASAISALLRHSALSRHGGGSHFARLLPSGGGLSSRGTGFSNGPSYLPPPNRKIVGRHLLDHEALVCLLVLLFVEEPRLNTGRLHKVLRNLCYHEETRTWLISAMISILRRTSGQTSDGSCPVPCGESSSHAEASSSSMSEPVRTESPCRLDEYLLTREQSSSDSKASKQQSWLSFGVRTSLGSRTNVFAIKRQGKVGQERNTLVSIHPQASQFVCKHVLDALLFLAKSFPASFAPFQTPAKLHPSCSKDDSSSTEGKAAGSASQDSTDFWDILLKLDTAGSGRKGKSAAKTSASQISLSATNDSPLEEFSSSPIGQLLGALDEPVVQGSVVVTDKLLRLLSVTSAALPDVPVKSSRKFESCETAATEAVPAETSAQAPTGEPVTQSMNSTGTVTNVTVSVPEDSGTPHHVTVDTPCSETESVASSLIVERSSEAGGEPHEVESLDGGSVDEPLSHPSETSSHPGMVEPMIVEVTPPLGPHAPASNEESSLLTITTATVEAEAAGKEIPDQKTSIVKEGELRLVVNVLTSGMCSEEGLEDATTLLLQVSRLNPQTRDSVLQLLLEGARRIGQTLQENIAVLLSELIEHNRNAPPKDESDLKKGEDETLFVFSNLIEREMRASSKAGKRPASLVLPSAPRRPTRGGHQSGWATMPAGSRARQQNRQVRYDLHLPSMPALTCKTSSQALLLRVLKVILQLREAARKTASGTTSARTRSAQRRVTDESSVVQRLVQGSRGLGAVIAAIENEAEAIFEAFSHMRALRSEHHGDQARVVGPRNEPAPQGGRSQDGNRSDGSAQGGEGSPSLQNVKRGNVKKTVWRMNASFRVRKENTSTQSQGEQPRSGHRLSSLSSEVMPASPGPLSPGPLSPNRQMSVTSVTADLPSDTQKFLRFAEKHRTVLNQILRQSTVHLADGPFAVLVDHTRVLDFDVKRRFFRQELERLDEGIRRDDLTIHVRREHVFEDSYRELHRRSAEEMKSRLYVVFEGEEGQDAGGLLREWFVIMSREMFNPNYALFTTSPGDRVTYQPNASSNCNSNHLSYFKFVGRIVAKAIYDNKLLDCFFTRSFYKHILDKAVHFTDLESFDYALYQGLHYLLEHDISDIDMELTFSTELDLPAYETYDKLRSMLNKAVDECPEGFGLA</sequence>
<dbReference type="InterPro" id="IPR000569">
    <property type="entry name" value="HECT_dom"/>
</dbReference>
<dbReference type="InterPro" id="IPR016024">
    <property type="entry name" value="ARM-type_fold"/>
</dbReference>
<dbReference type="InterPro" id="IPR004170">
    <property type="entry name" value="WWE_dom"/>
</dbReference>
<evidence type="ECO:0000259" key="15">
    <source>
        <dbReference type="PROSITE" id="PS50237"/>
    </source>
</evidence>
<evidence type="ECO:0000259" key="16">
    <source>
        <dbReference type="PROSITE" id="PS50918"/>
    </source>
</evidence>
<dbReference type="PANTHER" id="PTHR11254">
    <property type="entry name" value="HECT DOMAIN UBIQUITIN-PROTEIN LIGASE"/>
    <property type="match status" value="1"/>
</dbReference>
<evidence type="ECO:0000256" key="5">
    <source>
        <dbReference type="ARBA" id="ARBA00022553"/>
    </source>
</evidence>
<feature type="compositionally biased region" description="Acidic residues" evidence="13">
    <location>
        <begin position="1134"/>
        <end position="1165"/>
    </location>
</feature>
<dbReference type="GO" id="GO:0006281">
    <property type="term" value="P:DNA repair"/>
    <property type="evidence" value="ECO:0007669"/>
    <property type="project" value="UniProtKB-KW"/>
</dbReference>
<feature type="compositionally biased region" description="Polar residues" evidence="13">
    <location>
        <begin position="2553"/>
        <end position="2564"/>
    </location>
</feature>
<dbReference type="Gene3D" id="1.10.8.10">
    <property type="entry name" value="DNA helicase RuvA subunit, C-terminal domain"/>
    <property type="match status" value="1"/>
</dbReference>
<evidence type="ECO:0000256" key="11">
    <source>
        <dbReference type="ARBA" id="ARBA00034494"/>
    </source>
</evidence>
<feature type="compositionally biased region" description="Pro residues" evidence="13">
    <location>
        <begin position="2626"/>
        <end position="2635"/>
    </location>
</feature>
<feature type="compositionally biased region" description="Basic and acidic residues" evidence="13">
    <location>
        <begin position="1383"/>
        <end position="1399"/>
    </location>
</feature>
<evidence type="ECO:0000313" key="17">
    <source>
        <dbReference type="EMBL" id="RMX61535.1"/>
    </source>
</evidence>
<keyword evidence="7" id="KW-0227">DNA damage</keyword>
<feature type="region of interest" description="Disordered" evidence="13">
    <location>
        <begin position="1106"/>
        <end position="1165"/>
    </location>
</feature>
<keyword evidence="6" id="KW-0808">Transferase</keyword>
<evidence type="ECO:0000256" key="4">
    <source>
        <dbReference type="ARBA" id="ARBA00012485"/>
    </source>
</evidence>
<keyword evidence="8 12" id="KW-0833">Ubl conjugation pathway</keyword>
<dbReference type="EMBL" id="RCHS01000009">
    <property type="protein sequence ID" value="RMX61535.1"/>
    <property type="molecule type" value="Genomic_DNA"/>
</dbReference>
<feature type="compositionally biased region" description="Low complexity" evidence="13">
    <location>
        <begin position="1515"/>
        <end position="1529"/>
    </location>
</feature>
<dbReference type="GO" id="GO:0006511">
    <property type="term" value="P:ubiquitin-dependent protein catabolic process"/>
    <property type="evidence" value="ECO:0007669"/>
    <property type="project" value="TreeGrafter"/>
</dbReference>
<reference evidence="17 18" key="1">
    <citation type="journal article" date="2018" name="Sci. Rep.">
        <title>Comparative analysis of the Pocillopora damicornis genome highlights role of immune system in coral evolution.</title>
        <authorList>
            <person name="Cunning R."/>
            <person name="Bay R.A."/>
            <person name="Gillette P."/>
            <person name="Baker A.C."/>
            <person name="Traylor-Knowles N."/>
        </authorList>
    </citation>
    <scope>NUCLEOTIDE SEQUENCE [LARGE SCALE GENOMIC DNA]</scope>
    <source>
        <strain evidence="17">RSMAS</strain>
        <tissue evidence="17">Whole animal</tissue>
    </source>
</reference>
<evidence type="ECO:0000256" key="9">
    <source>
        <dbReference type="ARBA" id="ARBA00023204"/>
    </source>
</evidence>
<feature type="domain" description="WWE" evidence="16">
    <location>
        <begin position="356"/>
        <end position="433"/>
    </location>
</feature>
<keyword evidence="5" id="KW-0597">Phosphoprotein</keyword>
<evidence type="ECO:0000256" key="1">
    <source>
        <dbReference type="ARBA" id="ARBA00000885"/>
    </source>
</evidence>
<proteinExistence type="inferred from homology"/>
<dbReference type="SUPFAM" id="SSF48371">
    <property type="entry name" value="ARM repeat"/>
    <property type="match status" value="1"/>
</dbReference>
<feature type="region of interest" description="Disordered" evidence="13">
    <location>
        <begin position="2388"/>
        <end position="2429"/>
    </location>
</feature>
<feature type="compositionally biased region" description="Basic and acidic residues" evidence="13">
    <location>
        <begin position="2199"/>
        <end position="2211"/>
    </location>
</feature>
<evidence type="ECO:0000256" key="8">
    <source>
        <dbReference type="ARBA" id="ARBA00022786"/>
    </source>
</evidence>
<dbReference type="GO" id="GO:0061630">
    <property type="term" value="F:ubiquitin protein ligase activity"/>
    <property type="evidence" value="ECO:0007669"/>
    <property type="project" value="UniProtKB-EC"/>
</dbReference>
<feature type="compositionally biased region" description="Polar residues" evidence="13">
    <location>
        <begin position="1038"/>
        <end position="1049"/>
    </location>
</feature>
<dbReference type="Gene3D" id="6.10.250.1630">
    <property type="match status" value="1"/>
</dbReference>
<feature type="compositionally biased region" description="Polar residues" evidence="13">
    <location>
        <begin position="1651"/>
        <end position="1665"/>
    </location>
</feature>
<comment type="similarity">
    <text evidence="11">Belongs to the UPL family. TOM1/PTR1 subfamily.</text>
</comment>
<dbReference type="InterPro" id="IPR050409">
    <property type="entry name" value="E3_ubiq-protein_ligase"/>
</dbReference>
<dbReference type="PROSITE" id="PS50918">
    <property type="entry name" value="WWE"/>
    <property type="match status" value="1"/>
</dbReference>
<dbReference type="InterPro" id="IPR035983">
    <property type="entry name" value="Hect_E3_ubiquitin_ligase"/>
</dbReference>
<feature type="compositionally biased region" description="Basic and acidic residues" evidence="13">
    <location>
        <begin position="1366"/>
        <end position="1376"/>
    </location>
</feature>
<dbReference type="Gene3D" id="3.30.2160.10">
    <property type="entry name" value="Hect, E3 ligase catalytic domain"/>
    <property type="match status" value="1"/>
</dbReference>
<dbReference type="FunFam" id="3.90.1750.10:FF:000003">
    <property type="entry name" value="E3 ubiquitin-protein ligase UPL1"/>
    <property type="match status" value="1"/>
</dbReference>
<feature type="region of interest" description="Disordered" evidence="13">
    <location>
        <begin position="131"/>
        <end position="185"/>
    </location>
</feature>
<feature type="compositionally biased region" description="Polar residues" evidence="13">
    <location>
        <begin position="1400"/>
        <end position="1434"/>
    </location>
</feature>
<evidence type="ECO:0000256" key="12">
    <source>
        <dbReference type="PROSITE-ProRule" id="PRU00104"/>
    </source>
</evidence>
<feature type="compositionally biased region" description="Basic and acidic residues" evidence="13">
    <location>
        <begin position="474"/>
        <end position="497"/>
    </location>
</feature>
<dbReference type="Pfam" id="PF14377">
    <property type="entry name" value="UBM"/>
    <property type="match status" value="3"/>
</dbReference>
<evidence type="ECO:0000259" key="14">
    <source>
        <dbReference type="PROSITE" id="PS50030"/>
    </source>
</evidence>
<feature type="compositionally biased region" description="Basic and acidic residues" evidence="13">
    <location>
        <begin position="996"/>
        <end position="1021"/>
    </location>
</feature>
<dbReference type="Gene3D" id="3.30.720.50">
    <property type="match status" value="1"/>
</dbReference>
<keyword evidence="9" id="KW-0234">DNA repair</keyword>
<dbReference type="Proteomes" id="UP000275408">
    <property type="component" value="Unassembled WGS sequence"/>
</dbReference>
<keyword evidence="18" id="KW-1185">Reference proteome</keyword>
<evidence type="ECO:0000256" key="2">
    <source>
        <dbReference type="ARBA" id="ARBA00004123"/>
    </source>
</evidence>
<evidence type="ECO:0000256" key="13">
    <source>
        <dbReference type="SAM" id="MobiDB-lite"/>
    </source>
</evidence>
<feature type="region of interest" description="Disordered" evidence="13">
    <location>
        <begin position="1882"/>
        <end position="1914"/>
    </location>
</feature>
<comment type="catalytic activity">
    <reaction evidence="1">
        <text>S-ubiquitinyl-[E2 ubiquitin-conjugating enzyme]-L-cysteine + [acceptor protein]-L-lysine = [E2 ubiquitin-conjugating enzyme]-L-cysteine + N(6)-ubiquitinyl-[acceptor protein]-L-lysine.</text>
        <dbReference type="EC" id="2.3.2.26"/>
    </reaction>
</comment>
<feature type="domain" description="UBA" evidence="14">
    <location>
        <begin position="55"/>
        <end position="94"/>
    </location>
</feature>
<dbReference type="Gene3D" id="3.90.1750.10">
    <property type="entry name" value="Hect, E3 ligase catalytic domains"/>
    <property type="match status" value="1"/>
</dbReference>
<comment type="subcellular location">
    <subcellularLocation>
        <location evidence="2">Nucleus</location>
    </subcellularLocation>
</comment>
<feature type="region of interest" description="Disordered" evidence="13">
    <location>
        <begin position="433"/>
        <end position="497"/>
    </location>
</feature>
<dbReference type="InterPro" id="IPR018123">
    <property type="entry name" value="WWE-dom_subgr"/>
</dbReference>
<dbReference type="EC" id="2.3.2.26" evidence="4"/>
<dbReference type="Pfam" id="PF00632">
    <property type="entry name" value="HECT"/>
    <property type="match status" value="1"/>
</dbReference>
<feature type="region of interest" description="Disordered" evidence="13">
    <location>
        <begin position="2013"/>
        <end position="2032"/>
    </location>
</feature>
<dbReference type="SUPFAM" id="SSF56204">
    <property type="entry name" value="Hect, E3 ligase catalytic domain"/>
    <property type="match status" value="1"/>
</dbReference>
<gene>
    <name evidence="17" type="ORF">pdam_00013732</name>
</gene>
<keyword evidence="10" id="KW-0539">Nucleus</keyword>
<feature type="region of interest" description="Disordered" evidence="13">
    <location>
        <begin position="781"/>
        <end position="819"/>
    </location>
</feature>
<feature type="compositionally biased region" description="Polar residues" evidence="13">
    <location>
        <begin position="1022"/>
        <end position="1032"/>
    </location>
</feature>
<dbReference type="OrthoDB" id="423283at2759"/>
<feature type="domain" description="HECT" evidence="15">
    <location>
        <begin position="2740"/>
        <end position="2879"/>
    </location>
</feature>
<accession>A0A3M6V6P4</accession>
<feature type="region of interest" description="Disordered" evidence="13">
    <location>
        <begin position="1689"/>
        <end position="1710"/>
    </location>
</feature>
<evidence type="ECO:0000313" key="18">
    <source>
        <dbReference type="Proteomes" id="UP000275408"/>
    </source>
</evidence>
<dbReference type="PROSITE" id="PS50237">
    <property type="entry name" value="HECT"/>
    <property type="match status" value="2"/>
</dbReference>
<evidence type="ECO:0000256" key="3">
    <source>
        <dbReference type="ARBA" id="ARBA00004906"/>
    </source>
</evidence>
<feature type="compositionally biased region" description="Basic and acidic residues" evidence="13">
    <location>
        <begin position="161"/>
        <end position="181"/>
    </location>
</feature>
<dbReference type="GO" id="GO:0005737">
    <property type="term" value="C:cytoplasm"/>
    <property type="evidence" value="ECO:0007669"/>
    <property type="project" value="TreeGrafter"/>
</dbReference>
<feature type="region of interest" description="Disordered" evidence="13">
    <location>
        <begin position="2199"/>
        <end position="2233"/>
    </location>
</feature>
<dbReference type="Pfam" id="PF02825">
    <property type="entry name" value="WWE"/>
    <property type="match status" value="1"/>
</dbReference>
<feature type="compositionally biased region" description="Polar residues" evidence="13">
    <location>
        <begin position="2058"/>
        <end position="2078"/>
    </location>
</feature>